<comment type="caution">
    <text evidence="1">The sequence shown here is derived from an EMBL/GenBank/DDBJ whole genome shotgun (WGS) entry which is preliminary data.</text>
</comment>
<gene>
    <name evidence="1" type="ORF">GT576_11295</name>
</gene>
<sequence length="142" mass="15886">MFKSLDEYHVDLSASGSTLNIPLESLILTYQQISTTALRITIAAKDTSAPVLTDIRRITIFNTSSVESLTLNNTTISTRTVLDDLMYTQSQESHCLTIRQQNPLIKLWSLCEIHSFSSNGGARTSVWVQWNEVDVSYEVPTS</sequence>
<name>A0A6N9JXX5_9FIRM</name>
<evidence type="ECO:0000313" key="2">
    <source>
        <dbReference type="Proteomes" id="UP000449249"/>
    </source>
</evidence>
<dbReference type="EMBL" id="WWSH01000009">
    <property type="protein sequence ID" value="MZK10907.1"/>
    <property type="molecule type" value="Genomic_DNA"/>
</dbReference>
<dbReference type="Proteomes" id="UP000449249">
    <property type="component" value="Unassembled WGS sequence"/>
</dbReference>
<protein>
    <submittedName>
        <fullName evidence="1">Uncharacterized protein</fullName>
    </submittedName>
</protein>
<accession>A0A6N9JXX5</accession>
<dbReference type="AlphaFoldDB" id="A0A6N9JXX5"/>
<evidence type="ECO:0000313" key="1">
    <source>
        <dbReference type="EMBL" id="MZK10907.1"/>
    </source>
</evidence>
<dbReference type="RefSeq" id="WP_161170343.1">
    <property type="nucleotide sequence ID" value="NZ_JADNMG010000002.1"/>
</dbReference>
<proteinExistence type="predicted"/>
<organism evidence="1 2">
    <name type="scientific">Dorea longicatena</name>
    <dbReference type="NCBI Taxonomy" id="88431"/>
    <lineage>
        <taxon>Bacteria</taxon>
        <taxon>Bacillati</taxon>
        <taxon>Bacillota</taxon>
        <taxon>Clostridia</taxon>
        <taxon>Lachnospirales</taxon>
        <taxon>Lachnospiraceae</taxon>
        <taxon>Dorea</taxon>
    </lineage>
</organism>
<reference evidence="1 2" key="1">
    <citation type="journal article" date="2019" name="Nat. Med.">
        <title>A library of human gut bacterial isolates paired with longitudinal multiomics data enables mechanistic microbiome research.</title>
        <authorList>
            <person name="Poyet M."/>
            <person name="Groussin M."/>
            <person name="Gibbons S.M."/>
            <person name="Avila-Pacheco J."/>
            <person name="Jiang X."/>
            <person name="Kearney S.M."/>
            <person name="Perrotta A.R."/>
            <person name="Berdy B."/>
            <person name="Zhao S."/>
            <person name="Lieberman T.D."/>
            <person name="Swanson P.K."/>
            <person name="Smith M."/>
            <person name="Roesemann S."/>
            <person name="Alexander J.E."/>
            <person name="Rich S.A."/>
            <person name="Livny J."/>
            <person name="Vlamakis H."/>
            <person name="Clish C."/>
            <person name="Bullock K."/>
            <person name="Deik A."/>
            <person name="Scott J."/>
            <person name="Pierce K.A."/>
            <person name="Xavier R.J."/>
            <person name="Alm E.J."/>
        </authorList>
    </citation>
    <scope>NUCLEOTIDE SEQUENCE [LARGE SCALE GENOMIC DNA]</scope>
    <source>
        <strain evidence="1 2">BIOML-A1</strain>
    </source>
</reference>